<dbReference type="EMBL" id="CP048877">
    <property type="protein sequence ID" value="QIJ72845.1"/>
    <property type="molecule type" value="Genomic_DNA"/>
</dbReference>
<dbReference type="Proteomes" id="UP000502179">
    <property type="component" value="Chromosome"/>
</dbReference>
<dbReference type="Gene3D" id="3.10.270.10">
    <property type="entry name" value="Urate Oxidase"/>
    <property type="match status" value="1"/>
</dbReference>
<dbReference type="UniPathway" id="UPA00848">
    <property type="reaction ID" value="UER00151"/>
</dbReference>
<comment type="function">
    <text evidence="2">Converts GTP to 7,8-dihydroneopterin triphosphate.</text>
</comment>
<dbReference type="NCBIfam" id="NF010200">
    <property type="entry name" value="PRK13674.1-1"/>
    <property type="match status" value="1"/>
</dbReference>
<dbReference type="PANTHER" id="PTHR36445">
    <property type="entry name" value="GTP CYCLOHYDROLASE MPTA"/>
    <property type="match status" value="1"/>
</dbReference>
<feature type="site" description="May be catalytically important" evidence="2">
    <location>
        <position position="148"/>
    </location>
</feature>
<dbReference type="Pfam" id="PF02649">
    <property type="entry name" value="GCHY-1"/>
    <property type="match status" value="1"/>
</dbReference>
<dbReference type="PANTHER" id="PTHR36445:SF1">
    <property type="entry name" value="GTP CYCLOHYDROLASE MPTA"/>
    <property type="match status" value="1"/>
</dbReference>
<keyword evidence="4" id="KW-1185">Reference proteome</keyword>
<evidence type="ECO:0000313" key="4">
    <source>
        <dbReference type="Proteomes" id="UP000502179"/>
    </source>
</evidence>
<organism evidence="3 4">
    <name type="scientific">Thermosulfuriphilus ammonigenes</name>
    <dbReference type="NCBI Taxonomy" id="1936021"/>
    <lineage>
        <taxon>Bacteria</taxon>
        <taxon>Pseudomonadati</taxon>
        <taxon>Thermodesulfobacteriota</taxon>
        <taxon>Thermodesulfobacteria</taxon>
        <taxon>Thermodesulfobacteriales</taxon>
        <taxon>Thermodesulfobacteriaceae</taxon>
        <taxon>Thermosulfuriphilus</taxon>
    </lineage>
</organism>
<comment type="catalytic activity">
    <reaction evidence="2">
        <text>GTP + H2O = 7,8-dihydroneopterin 3'-triphosphate + formate + H(+)</text>
        <dbReference type="Rhea" id="RHEA:17473"/>
        <dbReference type="ChEBI" id="CHEBI:15377"/>
        <dbReference type="ChEBI" id="CHEBI:15378"/>
        <dbReference type="ChEBI" id="CHEBI:15740"/>
        <dbReference type="ChEBI" id="CHEBI:37565"/>
        <dbReference type="ChEBI" id="CHEBI:58462"/>
        <dbReference type="EC" id="3.5.4.16"/>
    </reaction>
</comment>
<evidence type="ECO:0000313" key="3">
    <source>
        <dbReference type="EMBL" id="QIJ72845.1"/>
    </source>
</evidence>
<gene>
    <name evidence="2" type="primary">folE2</name>
    <name evidence="3" type="ORF">G4V39_04445</name>
</gene>
<dbReference type="InterPro" id="IPR022838">
    <property type="entry name" value="GTP_cyclohydrolase_FolE2"/>
</dbReference>
<sequence length="268" mass="31452">MTELKDVQSQPDFRRIEIDKVGIKDIRYPITVLDRGQGTQQTVASINMYVDLPHHFKGTHMSRFVEILNEYRREINIKNIDRILREMRERLSAKVAHIEIAFPYFIEKMAPVTKTPGLMEYFCCIYGSSGEHWRDLVLEVHVPVTTVCPCSLEISCQGAHNQRGIVRVRIRFKRFFWIEDLVEIVEDCASCEVYSVLKRPDEKFVTEKAFRRPMFVEDVVRAVCERLMEHPEITWFSVEAENFESIHNHSAYAFIERRKTPPKSENGP</sequence>
<dbReference type="RefSeq" id="WP_166033063.1">
    <property type="nucleotide sequence ID" value="NZ_CP048877.1"/>
</dbReference>
<reference evidence="3 4" key="1">
    <citation type="submission" date="2020-02" db="EMBL/GenBank/DDBJ databases">
        <title>Genome analysis of Thermosulfuriphilus ammonigenes ST65T, an anaerobic thermophilic chemolithoautotrophic bacterium isolated from a deep-sea hydrothermal vent.</title>
        <authorList>
            <person name="Slobodkina G."/>
            <person name="Allioux M."/>
            <person name="Merkel A."/>
            <person name="Alain K."/>
            <person name="Jebbar M."/>
            <person name="Slobodkin A."/>
        </authorList>
    </citation>
    <scope>NUCLEOTIDE SEQUENCE [LARGE SCALE GENOMIC DNA]</scope>
    <source>
        <strain evidence="3 4">ST65</strain>
    </source>
</reference>
<dbReference type="HAMAP" id="MF_01527_B">
    <property type="entry name" value="GTP_cyclohydrol_B"/>
    <property type="match status" value="1"/>
</dbReference>
<protein>
    <recommendedName>
        <fullName evidence="2">GTP cyclohydrolase FolE2</fullName>
        <ecNumber evidence="2">3.5.4.16</ecNumber>
    </recommendedName>
</protein>
<dbReference type="EC" id="3.5.4.16" evidence="2"/>
<proteinExistence type="inferred from homology"/>
<dbReference type="InterPro" id="IPR003801">
    <property type="entry name" value="GTP_cyclohydrolase_FolE2/MptA"/>
</dbReference>
<comment type="pathway">
    <text evidence="2">Cofactor biosynthesis; 7,8-dihydroneopterin triphosphate biosynthesis; 7,8-dihydroneopterin triphosphate from GTP: step 1/1.</text>
</comment>
<keyword evidence="1 2" id="KW-0378">Hydrolase</keyword>
<evidence type="ECO:0000256" key="1">
    <source>
        <dbReference type="ARBA" id="ARBA00022801"/>
    </source>
</evidence>
<dbReference type="GO" id="GO:0003934">
    <property type="term" value="F:GTP cyclohydrolase I activity"/>
    <property type="evidence" value="ECO:0007669"/>
    <property type="project" value="UniProtKB-UniRule"/>
</dbReference>
<dbReference type="AlphaFoldDB" id="A0A6G7PYR9"/>
<evidence type="ECO:0000256" key="2">
    <source>
        <dbReference type="HAMAP-Rule" id="MF_01527"/>
    </source>
</evidence>
<accession>A0A6G7PYR9</accession>
<dbReference type="GO" id="GO:0046654">
    <property type="term" value="P:tetrahydrofolate biosynthetic process"/>
    <property type="evidence" value="ECO:0007669"/>
    <property type="project" value="UniProtKB-UniRule"/>
</dbReference>
<comment type="similarity">
    <text evidence="2">Belongs to the GTP cyclohydrolase IV family.</text>
</comment>
<name>A0A6G7PYR9_9BACT</name>
<dbReference type="KEGG" id="tav:G4V39_04445"/>